<evidence type="ECO:0000256" key="8">
    <source>
        <dbReference type="ARBA" id="ARBA00022990"/>
    </source>
</evidence>
<keyword evidence="4" id="KW-1003">Cell membrane</keyword>
<evidence type="ECO:0000256" key="9">
    <source>
        <dbReference type="ARBA" id="ARBA00023136"/>
    </source>
</evidence>
<evidence type="ECO:0000256" key="11">
    <source>
        <dbReference type="ARBA" id="ARBA00023212"/>
    </source>
</evidence>
<evidence type="ECO:0000256" key="7">
    <source>
        <dbReference type="ARBA" id="ARBA00022889"/>
    </source>
</evidence>
<dbReference type="GO" id="GO:0034446">
    <property type="term" value="P:substrate adhesion-dependent cell spreading"/>
    <property type="evidence" value="ECO:0007669"/>
    <property type="project" value="TreeGrafter"/>
</dbReference>
<evidence type="ECO:0000256" key="6">
    <source>
        <dbReference type="ARBA" id="ARBA00022737"/>
    </source>
</evidence>
<dbReference type="GO" id="GO:0005886">
    <property type="term" value="C:plasma membrane"/>
    <property type="evidence" value="ECO:0007669"/>
    <property type="project" value="UniProtKB-SubCell"/>
</dbReference>
<dbReference type="CDD" id="cd21307">
    <property type="entry name" value="CH_PARVG_rpt2"/>
    <property type="match status" value="1"/>
</dbReference>
<evidence type="ECO:0000256" key="3">
    <source>
        <dbReference type="ARBA" id="ARBA00005666"/>
    </source>
</evidence>
<keyword evidence="9" id="KW-0472">Membrane</keyword>
<reference evidence="17" key="1">
    <citation type="submission" date="2025-08" db="UniProtKB">
        <authorList>
            <consortium name="RefSeq"/>
        </authorList>
    </citation>
    <scope>IDENTIFICATION</scope>
</reference>
<dbReference type="GO" id="GO:0030031">
    <property type="term" value="P:cell projection assembly"/>
    <property type="evidence" value="ECO:0007669"/>
    <property type="project" value="TreeGrafter"/>
</dbReference>
<evidence type="ECO:0000256" key="13">
    <source>
        <dbReference type="ARBA" id="ARBA00063607"/>
    </source>
</evidence>
<dbReference type="GeneID" id="115812417"/>
<proteinExistence type="inferred from homology"/>
<dbReference type="GO" id="GO:0005925">
    <property type="term" value="C:focal adhesion"/>
    <property type="evidence" value="ECO:0007669"/>
    <property type="project" value="TreeGrafter"/>
</dbReference>
<comment type="similarity">
    <text evidence="3">Belongs to the parvin family.</text>
</comment>
<dbReference type="FunFam" id="1.10.418.10:FF:000064">
    <property type="entry name" value="Parvin, gamma"/>
    <property type="match status" value="1"/>
</dbReference>
<dbReference type="PANTHER" id="PTHR12114:SF1">
    <property type="entry name" value="GAMMA-PARVIN"/>
    <property type="match status" value="1"/>
</dbReference>
<dbReference type="Pfam" id="PF00307">
    <property type="entry name" value="CH"/>
    <property type="match status" value="2"/>
</dbReference>
<name>A0A6J2VHJ4_CHACN</name>
<dbReference type="GO" id="GO:0030036">
    <property type="term" value="P:actin cytoskeleton organization"/>
    <property type="evidence" value="ECO:0007669"/>
    <property type="project" value="InterPro"/>
</dbReference>
<gene>
    <name evidence="17" type="primary">parvg</name>
</gene>
<dbReference type="Proteomes" id="UP000504632">
    <property type="component" value="Chromosome 5"/>
</dbReference>
<protein>
    <recommendedName>
        <fullName evidence="14">Gamma-parvin</fullName>
    </recommendedName>
</protein>
<organism evidence="16 17">
    <name type="scientific">Chanos chanos</name>
    <name type="common">Milkfish</name>
    <name type="synonym">Mugil chanos</name>
    <dbReference type="NCBI Taxonomy" id="29144"/>
    <lineage>
        <taxon>Eukaryota</taxon>
        <taxon>Metazoa</taxon>
        <taxon>Chordata</taxon>
        <taxon>Craniata</taxon>
        <taxon>Vertebrata</taxon>
        <taxon>Euteleostomi</taxon>
        <taxon>Actinopterygii</taxon>
        <taxon>Neopterygii</taxon>
        <taxon>Teleostei</taxon>
        <taxon>Ostariophysi</taxon>
        <taxon>Gonorynchiformes</taxon>
        <taxon>Chanidae</taxon>
        <taxon>Chanos</taxon>
    </lineage>
</organism>
<evidence type="ECO:0000256" key="14">
    <source>
        <dbReference type="ARBA" id="ARBA00073552"/>
    </source>
</evidence>
<dbReference type="InterPro" id="IPR036872">
    <property type="entry name" value="CH_dom_sf"/>
</dbReference>
<evidence type="ECO:0000259" key="15">
    <source>
        <dbReference type="PROSITE" id="PS50021"/>
    </source>
</evidence>
<dbReference type="AlphaFoldDB" id="A0A6J2VHJ4"/>
<evidence type="ECO:0000313" key="17">
    <source>
        <dbReference type="RefSeq" id="XP_030630756.1"/>
    </source>
</evidence>
<comment type="function">
    <text evidence="12">Plays a role with ILK in promoting the cell adhesion and spreading of leukocytes.</text>
</comment>
<evidence type="ECO:0000256" key="2">
    <source>
        <dbReference type="ARBA" id="ARBA00004413"/>
    </source>
</evidence>
<keyword evidence="10" id="KW-0009">Actin-binding</keyword>
<dbReference type="FunFam" id="1.10.418.10:FF:000011">
    <property type="entry name" value="Parvin, beta"/>
    <property type="match status" value="1"/>
</dbReference>
<dbReference type="FunCoup" id="A0A6J2VHJ4">
    <property type="interactions" value="713"/>
</dbReference>
<dbReference type="InterPro" id="IPR028433">
    <property type="entry name" value="Parvin"/>
</dbReference>
<evidence type="ECO:0000256" key="12">
    <source>
        <dbReference type="ARBA" id="ARBA00057182"/>
    </source>
</evidence>
<feature type="domain" description="Calponin-homology (CH)" evidence="15">
    <location>
        <begin position="205"/>
        <end position="312"/>
    </location>
</feature>
<dbReference type="CTD" id="64098"/>
<dbReference type="RefSeq" id="XP_030630756.1">
    <property type="nucleotide sequence ID" value="XM_030774896.1"/>
</dbReference>
<dbReference type="PIRSF" id="PIRSF039131">
    <property type="entry name" value="Parvin"/>
    <property type="match status" value="1"/>
</dbReference>
<keyword evidence="6" id="KW-0677">Repeat</keyword>
<dbReference type="GO" id="GO:0003779">
    <property type="term" value="F:actin binding"/>
    <property type="evidence" value="ECO:0007669"/>
    <property type="project" value="UniProtKB-KW"/>
</dbReference>
<keyword evidence="8" id="KW-0007">Acetylation</keyword>
<dbReference type="GO" id="GO:0005737">
    <property type="term" value="C:cytoplasm"/>
    <property type="evidence" value="ECO:0007669"/>
    <property type="project" value="TreeGrafter"/>
</dbReference>
<keyword evidence="5" id="KW-0963">Cytoplasm</keyword>
<evidence type="ECO:0000256" key="5">
    <source>
        <dbReference type="ARBA" id="ARBA00022490"/>
    </source>
</evidence>
<keyword evidence="11" id="KW-0206">Cytoskeleton</keyword>
<sequence length="314" mass="35562">MDWDRVEDFERGNEESSFNGEKRKLIQPTCLKDPDLIKLKEVLLEWINSTLKPEHIVVQTLEEDIFDGLVLHHLLARLADVHLTVEEIAVTSAAQISKLEVTLKALNQRLGVSESTAKWSVQLIHSKDLLATLHLLVAMARCFRPDLALPPNVSVEVVLFEVKKTGIKSDKEIEYITTQRCEQDKNSDKGDPIEELLKLDPHKISTVKKAILYFVNKNMSSLGLQVTEIEKQFSDGVILLLLIGQLEGFFIPLHEFHLTPVSNSEMLHNVTFALDLLNDRGIETTSVDPQDIVSQDLTATLKVLYALFRKHKNN</sequence>
<evidence type="ECO:0000256" key="4">
    <source>
        <dbReference type="ARBA" id="ARBA00022475"/>
    </source>
</evidence>
<accession>A0A6J2VHJ4</accession>
<dbReference type="PROSITE" id="PS50021">
    <property type="entry name" value="CH"/>
    <property type="match status" value="2"/>
</dbReference>
<keyword evidence="7" id="KW-0130">Cell adhesion</keyword>
<dbReference type="InParanoid" id="A0A6J2VHJ4"/>
<evidence type="ECO:0000256" key="10">
    <source>
        <dbReference type="ARBA" id="ARBA00023203"/>
    </source>
</evidence>
<dbReference type="PANTHER" id="PTHR12114">
    <property type="entry name" value="PARVIN"/>
    <property type="match status" value="1"/>
</dbReference>
<dbReference type="Gene3D" id="1.10.418.10">
    <property type="entry name" value="Calponin-like domain"/>
    <property type="match status" value="2"/>
</dbReference>
<keyword evidence="16" id="KW-1185">Reference proteome</keyword>
<dbReference type="SUPFAM" id="SSF47576">
    <property type="entry name" value="Calponin-homology domain, CH-domain"/>
    <property type="match status" value="2"/>
</dbReference>
<dbReference type="InterPro" id="IPR001715">
    <property type="entry name" value="CH_dom"/>
</dbReference>
<comment type="subunit">
    <text evidence="13">Interacts with ILK; the interaction promotes the establishment of cell polarity required for leukocyte migration. Interacts with ARHGEF6; the guanine nucleotide exchange factor activity of ARHGEF6 is essential for the PARVG-induced enhancement of cell spreading.</text>
</comment>
<dbReference type="GO" id="GO:0071963">
    <property type="term" value="P:establishment or maintenance of cell polarity regulating cell shape"/>
    <property type="evidence" value="ECO:0007669"/>
    <property type="project" value="TreeGrafter"/>
</dbReference>
<feature type="domain" description="Calponin-homology (CH)" evidence="15">
    <location>
        <begin position="37"/>
        <end position="144"/>
    </location>
</feature>
<comment type="subcellular location">
    <subcellularLocation>
        <location evidence="2">Cell membrane</location>
        <topology evidence="2">Peripheral membrane protein</topology>
        <orientation evidence="2">Cytoplasmic side</orientation>
    </subcellularLocation>
    <subcellularLocation>
        <location evidence="1">Cytoplasm</location>
        <location evidence="1">Cytoskeleton</location>
    </subcellularLocation>
</comment>
<dbReference type="OrthoDB" id="2099265at2759"/>
<evidence type="ECO:0000256" key="1">
    <source>
        <dbReference type="ARBA" id="ARBA00004245"/>
    </source>
</evidence>
<evidence type="ECO:0000313" key="16">
    <source>
        <dbReference type="Proteomes" id="UP000504632"/>
    </source>
</evidence>
<dbReference type="GO" id="GO:0015629">
    <property type="term" value="C:actin cytoskeleton"/>
    <property type="evidence" value="ECO:0007669"/>
    <property type="project" value="TreeGrafter"/>
</dbReference>